<keyword evidence="1" id="KW-0614">Plasmid</keyword>
<dbReference type="KEGG" id="strr:EKD16_25205"/>
<proteinExistence type="predicted"/>
<dbReference type="AlphaFoldDB" id="A0A4V0ZKF3"/>
<organism evidence="1 2">
    <name type="scientific">Streptomonospora litoralis</name>
    <dbReference type="NCBI Taxonomy" id="2498135"/>
    <lineage>
        <taxon>Bacteria</taxon>
        <taxon>Bacillati</taxon>
        <taxon>Actinomycetota</taxon>
        <taxon>Actinomycetes</taxon>
        <taxon>Streptosporangiales</taxon>
        <taxon>Nocardiopsidaceae</taxon>
        <taxon>Streptomonospora</taxon>
    </lineage>
</organism>
<geneLocation type="plasmid" evidence="2">
    <name>phim2</name>
</geneLocation>
<evidence type="ECO:0000313" key="1">
    <source>
        <dbReference type="EMBL" id="QBI56782.1"/>
    </source>
</evidence>
<reference evidence="1 2" key="1">
    <citation type="submission" date="2019-02" db="EMBL/GenBank/DDBJ databases">
        <authorList>
            <person name="Khodamoradi S."/>
            <person name="Hahnke R.L."/>
            <person name="Kaempfer P."/>
            <person name="Schumann P."/>
            <person name="Rohde M."/>
            <person name="Steinert M."/>
            <person name="Luzhetskyy A."/>
            <person name="Wink J."/>
            <person name="Ruckert C."/>
        </authorList>
    </citation>
    <scope>NUCLEOTIDE SEQUENCE [LARGE SCALE GENOMIC DNA]</scope>
    <source>
        <strain evidence="1 2">M2</strain>
        <plasmid evidence="2">phim2</plasmid>
    </source>
</reference>
<dbReference type="EMBL" id="CP036456">
    <property type="protein sequence ID" value="QBI56782.1"/>
    <property type="molecule type" value="Genomic_DNA"/>
</dbReference>
<protein>
    <submittedName>
        <fullName evidence="1">Uncharacterized protein</fullName>
    </submittedName>
</protein>
<name>A0A4V0ZKF3_9ACTN</name>
<keyword evidence="2" id="KW-1185">Reference proteome</keyword>
<sequence>MADETRAATRIEALANARRLLIWAEGETDLAKMERFTELGNSWMGMAEIIQDGDGPV</sequence>
<accession>A0A4V0ZKF3</accession>
<dbReference type="RefSeq" id="WP_165498692.1">
    <property type="nucleotide sequence ID" value="NZ_CP036456.1"/>
</dbReference>
<gene>
    <name evidence="1" type="ORF">EKD16_25205</name>
</gene>
<evidence type="ECO:0000313" key="2">
    <source>
        <dbReference type="Proteomes" id="UP000292235"/>
    </source>
</evidence>
<dbReference type="Proteomes" id="UP000292235">
    <property type="component" value="Plasmid phiM2"/>
</dbReference>